<dbReference type="GO" id="GO:0004029">
    <property type="term" value="F:aldehyde dehydrogenase (NAD+) activity"/>
    <property type="evidence" value="ECO:0007669"/>
    <property type="project" value="TreeGrafter"/>
</dbReference>
<dbReference type="SUPFAM" id="SSF53720">
    <property type="entry name" value="ALDH-like"/>
    <property type="match status" value="1"/>
</dbReference>
<name>M1VFC9_CYAM1</name>
<dbReference type="InterPro" id="IPR015590">
    <property type="entry name" value="Aldehyde_DH_dom"/>
</dbReference>
<dbReference type="GO" id="GO:0005737">
    <property type="term" value="C:cytoplasm"/>
    <property type="evidence" value="ECO:0007669"/>
    <property type="project" value="TreeGrafter"/>
</dbReference>
<evidence type="ECO:0000256" key="2">
    <source>
        <dbReference type="ARBA" id="ARBA00023002"/>
    </source>
</evidence>
<proteinExistence type="inferred from homology"/>
<feature type="domain" description="Aldehyde dehydrogenase" evidence="7">
    <location>
        <begin position="147"/>
        <end position="502"/>
    </location>
</feature>
<dbReference type="CDD" id="cd07087">
    <property type="entry name" value="ALDH_F3-13-14_CALDH-like"/>
    <property type="match status" value="1"/>
</dbReference>
<dbReference type="Gene3D" id="3.40.605.10">
    <property type="entry name" value="Aldehyde Dehydrogenase, Chain A, domain 1"/>
    <property type="match status" value="2"/>
</dbReference>
<sequence length="534" mass="58295">MLTSAADDLSSGYREVRAELGEAFRSGATRSLRWRAAQLEALKQALVEQERAIIAALADDLGKSAEESQLTELQPALQELALALGNLKLWAGPRTVEPCLAPKYLAPWFWLQRVWRAVLPRVLGGGNPPVASYGGVALATILERRWVVPEPLGVVLIITAWNYPLLLAIWHMTSAIAAGNCVVLKPSERAPATAKLLAELVRTYLDARCIRVVLGDASTVRRLLHLDTECPADVAFRVWAQQRPFDAVHFTGGWRIGREIARACAAYLIPCTLELGGKNPLVVDCASLSERDLARVARTTAWAKLLNVGQTCIAPDYVVLCGADRAQEAFFIEEMWKSIEAFYGRPVENSTTFPRIVSKAHTARLADLLQQSRGEVVFGGTHRENDCFFTPTIVRNVTLDDALMAEEIFGPILVVLQPCAGTEQALEVIGSLPSPLVVYLMSRDAAVVQRFERASTSGSLVVNDLLGQVISPGLPFGGVGASGYGKSKGQAGFDAFSNLKSVLCKPIWIERIASDRYHPLTATKISRFRRLIAL</sequence>
<reference evidence="8 9" key="1">
    <citation type="journal article" date="2004" name="Nature">
        <title>Genome sequence of the ultrasmall unicellular red alga Cyanidioschyzon merolae 10D.</title>
        <authorList>
            <person name="Matsuzaki M."/>
            <person name="Misumi O."/>
            <person name="Shin-i T."/>
            <person name="Maruyama S."/>
            <person name="Takahara M."/>
            <person name="Miyagishima S."/>
            <person name="Mori T."/>
            <person name="Nishida K."/>
            <person name="Yagisawa F."/>
            <person name="Nishida K."/>
            <person name="Yoshida Y."/>
            <person name="Nishimura Y."/>
            <person name="Nakao S."/>
            <person name="Kobayashi T."/>
            <person name="Momoyama Y."/>
            <person name="Higashiyama T."/>
            <person name="Minoda A."/>
            <person name="Sano M."/>
            <person name="Nomoto H."/>
            <person name="Oishi K."/>
            <person name="Hayashi H."/>
            <person name="Ohta F."/>
            <person name="Nishizaka S."/>
            <person name="Haga S."/>
            <person name="Miura S."/>
            <person name="Morishita T."/>
            <person name="Kabeya Y."/>
            <person name="Terasawa K."/>
            <person name="Suzuki Y."/>
            <person name="Ishii Y."/>
            <person name="Asakawa S."/>
            <person name="Takano H."/>
            <person name="Ohta N."/>
            <person name="Kuroiwa H."/>
            <person name="Tanaka K."/>
            <person name="Shimizu N."/>
            <person name="Sugano S."/>
            <person name="Sato N."/>
            <person name="Nozaki H."/>
            <person name="Ogasawara N."/>
            <person name="Kohara Y."/>
            <person name="Kuroiwa T."/>
        </authorList>
    </citation>
    <scope>NUCLEOTIDE SEQUENCE [LARGE SCALE GENOMIC DNA]</scope>
    <source>
        <strain evidence="8 9">10D</strain>
    </source>
</reference>
<dbReference type="InterPro" id="IPR029510">
    <property type="entry name" value="Ald_DH_CS_GLU"/>
</dbReference>
<dbReference type="GeneID" id="16995813"/>
<dbReference type="Pfam" id="PF00171">
    <property type="entry name" value="Aldedh"/>
    <property type="match status" value="1"/>
</dbReference>
<comment type="similarity">
    <text evidence="1 3 6">Belongs to the aldehyde dehydrogenase family.</text>
</comment>
<dbReference type="PANTHER" id="PTHR43570:SF16">
    <property type="entry name" value="ALDEHYDE DEHYDROGENASE TYPE III, ISOFORM Q"/>
    <property type="match status" value="1"/>
</dbReference>
<feature type="active site" evidence="4 5">
    <location>
        <position position="274"/>
    </location>
</feature>
<reference evidence="8 9" key="2">
    <citation type="journal article" date="2007" name="BMC Biol.">
        <title>A 100%-complete sequence reveals unusually simple genomic features in the hot-spring red alga Cyanidioschyzon merolae.</title>
        <authorList>
            <person name="Nozaki H."/>
            <person name="Takano H."/>
            <person name="Misumi O."/>
            <person name="Terasawa K."/>
            <person name="Matsuzaki M."/>
            <person name="Maruyama S."/>
            <person name="Nishida K."/>
            <person name="Yagisawa F."/>
            <person name="Yoshida Y."/>
            <person name="Fujiwara T."/>
            <person name="Takio S."/>
            <person name="Tamura K."/>
            <person name="Chung S.J."/>
            <person name="Nakamura S."/>
            <person name="Kuroiwa H."/>
            <person name="Tanaka K."/>
            <person name="Sato N."/>
            <person name="Kuroiwa T."/>
        </authorList>
    </citation>
    <scope>NUCLEOTIDE SEQUENCE [LARGE SCALE GENOMIC DNA]</scope>
    <source>
        <strain evidence="8 9">10D</strain>
    </source>
</reference>
<dbReference type="EMBL" id="AP006497">
    <property type="protein sequence ID" value="BAM81667.1"/>
    <property type="molecule type" value="Genomic_DNA"/>
</dbReference>
<keyword evidence="9" id="KW-1185">Reference proteome</keyword>
<dbReference type="InterPro" id="IPR016163">
    <property type="entry name" value="Ald_DH_C"/>
</dbReference>
<dbReference type="Gramene" id="CMO345CT">
    <property type="protein sequence ID" value="CMO345CT"/>
    <property type="gene ID" value="CMO345C"/>
</dbReference>
<accession>M1VFC9</accession>
<dbReference type="RefSeq" id="XP_005537703.1">
    <property type="nucleotide sequence ID" value="XM_005537646.1"/>
</dbReference>
<dbReference type="PANTHER" id="PTHR43570">
    <property type="entry name" value="ALDEHYDE DEHYDROGENASE"/>
    <property type="match status" value="1"/>
</dbReference>
<evidence type="ECO:0000256" key="5">
    <source>
        <dbReference type="PROSITE-ProRule" id="PRU10007"/>
    </source>
</evidence>
<evidence type="ECO:0000313" key="9">
    <source>
        <dbReference type="Proteomes" id="UP000007014"/>
    </source>
</evidence>
<dbReference type="HOGENOM" id="CLU_005391_3_0_1"/>
<evidence type="ECO:0000256" key="3">
    <source>
        <dbReference type="PIRNR" id="PIRNR036492"/>
    </source>
</evidence>
<dbReference type="STRING" id="280699.M1VFC9"/>
<dbReference type="GO" id="GO:0006081">
    <property type="term" value="P:aldehyde metabolic process"/>
    <property type="evidence" value="ECO:0007669"/>
    <property type="project" value="InterPro"/>
</dbReference>
<dbReference type="InterPro" id="IPR016162">
    <property type="entry name" value="Ald_DH_N"/>
</dbReference>
<feature type="active site" evidence="4">
    <location>
        <position position="312"/>
    </location>
</feature>
<dbReference type="Gene3D" id="3.40.309.10">
    <property type="entry name" value="Aldehyde Dehydrogenase, Chain A, domain 2"/>
    <property type="match status" value="1"/>
</dbReference>
<dbReference type="AlphaFoldDB" id="M1VFC9"/>
<dbReference type="InterPro" id="IPR016161">
    <property type="entry name" value="Ald_DH/histidinol_DH"/>
</dbReference>
<dbReference type="KEGG" id="cme:CYME_CMO345C"/>
<evidence type="ECO:0000259" key="7">
    <source>
        <dbReference type="Pfam" id="PF00171"/>
    </source>
</evidence>
<dbReference type="OMA" id="EIDWCKQ"/>
<dbReference type="OrthoDB" id="440325at2759"/>
<dbReference type="Proteomes" id="UP000007014">
    <property type="component" value="Chromosome 15"/>
</dbReference>
<evidence type="ECO:0000256" key="1">
    <source>
        <dbReference type="ARBA" id="ARBA00009986"/>
    </source>
</evidence>
<evidence type="ECO:0000256" key="4">
    <source>
        <dbReference type="PIRSR" id="PIRSR036492-1"/>
    </source>
</evidence>
<evidence type="ECO:0000256" key="6">
    <source>
        <dbReference type="RuleBase" id="RU003345"/>
    </source>
</evidence>
<keyword evidence="2 3" id="KW-0560">Oxidoreductase</keyword>
<dbReference type="InterPro" id="IPR012394">
    <property type="entry name" value="Aldehyde_DH_NAD(P)"/>
</dbReference>
<dbReference type="eggNOG" id="KOG2456">
    <property type="taxonomic scope" value="Eukaryota"/>
</dbReference>
<organism evidence="8 9">
    <name type="scientific">Cyanidioschyzon merolae (strain NIES-3377 / 10D)</name>
    <name type="common">Unicellular red alga</name>
    <dbReference type="NCBI Taxonomy" id="280699"/>
    <lineage>
        <taxon>Eukaryota</taxon>
        <taxon>Rhodophyta</taxon>
        <taxon>Bangiophyceae</taxon>
        <taxon>Cyanidiales</taxon>
        <taxon>Cyanidiaceae</taxon>
        <taxon>Cyanidioschyzon</taxon>
    </lineage>
</organism>
<gene>
    <name evidence="8" type="ORF">CYME_CMO345C</name>
</gene>
<dbReference type="PIRSF" id="PIRSF036492">
    <property type="entry name" value="ALDH"/>
    <property type="match status" value="1"/>
</dbReference>
<evidence type="ECO:0000313" key="8">
    <source>
        <dbReference type="EMBL" id="BAM81667.1"/>
    </source>
</evidence>
<dbReference type="PROSITE" id="PS00687">
    <property type="entry name" value="ALDEHYDE_DEHYDR_GLU"/>
    <property type="match status" value="1"/>
</dbReference>
<protein>
    <recommendedName>
        <fullName evidence="3">Aldehyde dehydrogenase</fullName>
    </recommendedName>
</protein>